<keyword evidence="5" id="KW-1185">Reference proteome</keyword>
<feature type="domain" description="Polysaccharide biosynthesis enzyme WcbI" evidence="1">
    <location>
        <begin position="5"/>
        <end position="200"/>
    </location>
</feature>
<dbReference type="RefSeq" id="WP_144305914.1">
    <property type="nucleotide sequence ID" value="NZ_CP039543.1"/>
</dbReference>
<evidence type="ECO:0000313" key="3">
    <source>
        <dbReference type="EMBL" id="TVM32731.1"/>
    </source>
</evidence>
<evidence type="ECO:0000313" key="5">
    <source>
        <dbReference type="Proteomes" id="UP000503251"/>
    </source>
</evidence>
<organism evidence="3 4">
    <name type="scientific">Oceanidesulfovibrio marinus</name>
    <dbReference type="NCBI Taxonomy" id="370038"/>
    <lineage>
        <taxon>Bacteria</taxon>
        <taxon>Pseudomonadati</taxon>
        <taxon>Thermodesulfobacteriota</taxon>
        <taxon>Desulfovibrionia</taxon>
        <taxon>Desulfovibrionales</taxon>
        <taxon>Desulfovibrionaceae</taxon>
        <taxon>Oceanidesulfovibrio</taxon>
    </lineage>
</organism>
<dbReference type="EMBL" id="QMIF01000009">
    <property type="protein sequence ID" value="TVM32731.1"/>
    <property type="molecule type" value="Genomic_DNA"/>
</dbReference>
<reference evidence="3 4" key="1">
    <citation type="submission" date="2018-06" db="EMBL/GenBank/DDBJ databases">
        <title>Complete genome of Desulfovibrio marinus P48SEP.</title>
        <authorList>
            <person name="Crispim J.S."/>
            <person name="Vidigal P.M.P."/>
            <person name="Silva L.C.F."/>
            <person name="Araujo L.C."/>
            <person name="Laguardia C.N."/>
            <person name="Dias R.S."/>
            <person name="Sousa M.P."/>
            <person name="Paula S.O."/>
            <person name="Silva C."/>
        </authorList>
    </citation>
    <scope>NUCLEOTIDE SEQUENCE [LARGE SCALE GENOMIC DNA]</scope>
    <source>
        <strain evidence="3 4">P48SEP</strain>
    </source>
</reference>
<dbReference type="Pfam" id="PF18588">
    <property type="entry name" value="WcbI"/>
    <property type="match status" value="1"/>
</dbReference>
<dbReference type="Gene3D" id="3.40.50.12080">
    <property type="match status" value="2"/>
</dbReference>
<evidence type="ECO:0000313" key="4">
    <source>
        <dbReference type="Proteomes" id="UP000434052"/>
    </source>
</evidence>
<protein>
    <recommendedName>
        <fullName evidence="1">Polysaccharide biosynthesis enzyme WcbI domain-containing protein</fullName>
    </recommendedName>
</protein>
<dbReference type="EMBL" id="CP039543">
    <property type="protein sequence ID" value="QJT09236.1"/>
    <property type="molecule type" value="Genomic_DNA"/>
</dbReference>
<evidence type="ECO:0000313" key="2">
    <source>
        <dbReference type="EMBL" id="QJT09236.1"/>
    </source>
</evidence>
<evidence type="ECO:0000259" key="1">
    <source>
        <dbReference type="Pfam" id="PF18588"/>
    </source>
</evidence>
<proteinExistence type="predicted"/>
<reference evidence="2 5" key="2">
    <citation type="submission" date="2019-04" db="EMBL/GenBank/DDBJ databases">
        <title>Isolation and culture of sulfate reducing bacteria from the cold seep of the South China Sea.</title>
        <authorList>
            <person name="Sun C."/>
            <person name="Liu R."/>
        </authorList>
    </citation>
    <scope>NUCLEOTIDE SEQUENCE [LARGE SCALE GENOMIC DNA]</scope>
    <source>
        <strain evidence="2 5">CS1</strain>
    </source>
</reference>
<gene>
    <name evidence="3" type="ORF">DQK91_13540</name>
    <name evidence="2" type="ORF">E8L03_09925</name>
</gene>
<name>A0A6P1ZF98_9BACT</name>
<sequence>MPRELCILHANCQGDPLLWLLQRHPGFAERYELRRYINFVREPIPAEELGRAAVFIHQQLGPQWNELASDALRQQLPLLAEAICMPNLLCKAYWPFWESKPGIDFSDFFINDLQDRGLNKAEVIHIALHTDISRYHDIPALAARSLEIERYKERDWDIKLTPRVEAGYTERQLFTTINHPGRELCLEIARGVLELLGLEPPTPELEAAMPDIEPELELPVHPQLAEILGLKWLEPDHRFRIYEHRLTYEEYVSHYLDCRSLGESGLIAYIRLRHGVPGRGVRTLD</sequence>
<dbReference type="Proteomes" id="UP000503251">
    <property type="component" value="Chromosome"/>
</dbReference>
<dbReference type="AlphaFoldDB" id="A0A6P1ZF98"/>
<dbReference type="OrthoDB" id="5449821at2"/>
<accession>A0A6P1ZF98</accession>
<dbReference type="Proteomes" id="UP000434052">
    <property type="component" value="Unassembled WGS sequence"/>
</dbReference>
<dbReference type="InterPro" id="IPR041307">
    <property type="entry name" value="WcbI"/>
</dbReference>